<dbReference type="InterPro" id="IPR008275">
    <property type="entry name" value="CoA_E_activase_dom"/>
</dbReference>
<dbReference type="Pfam" id="PF01869">
    <property type="entry name" value="BcrAD_BadFG"/>
    <property type="match status" value="2"/>
</dbReference>
<accession>A0A921AYN4</accession>
<evidence type="ECO:0000256" key="4">
    <source>
        <dbReference type="ARBA" id="ARBA00023014"/>
    </source>
</evidence>
<comment type="cofactor">
    <cofactor evidence="1">
        <name>[4Fe-4S] cluster</name>
        <dbReference type="ChEBI" id="CHEBI:49883"/>
    </cofactor>
</comment>
<dbReference type="RefSeq" id="WP_304123999.1">
    <property type="nucleotide sequence ID" value="NZ_DYZA01000237.1"/>
</dbReference>
<dbReference type="SUPFAM" id="SSF53067">
    <property type="entry name" value="Actin-like ATPase domain"/>
    <property type="match status" value="2"/>
</dbReference>
<gene>
    <name evidence="8" type="ORF">K8W16_11605</name>
</gene>
<reference evidence="8" key="2">
    <citation type="submission" date="2021-09" db="EMBL/GenBank/DDBJ databases">
        <authorList>
            <person name="Gilroy R."/>
        </authorList>
    </citation>
    <scope>NUCLEOTIDE SEQUENCE</scope>
    <source>
        <strain evidence="8">ChiGjej2B2-19336</strain>
    </source>
</reference>
<dbReference type="InterPro" id="IPR043129">
    <property type="entry name" value="ATPase_NBD"/>
</dbReference>
<protein>
    <submittedName>
        <fullName evidence="8">2-hydroxyacyl-CoA dehydratase</fullName>
    </submittedName>
</protein>
<evidence type="ECO:0000259" key="6">
    <source>
        <dbReference type="Pfam" id="PF01869"/>
    </source>
</evidence>
<dbReference type="Gene3D" id="3.30.420.40">
    <property type="match status" value="4"/>
</dbReference>
<dbReference type="CDD" id="cd24034">
    <property type="entry name" value="ASKHA_NBD_O66634-like_rpt1"/>
    <property type="match status" value="1"/>
</dbReference>
<feature type="domain" description="ATPase BadF/BadG/BcrA/BcrD type" evidence="6">
    <location>
        <begin position="345"/>
        <end position="599"/>
    </location>
</feature>
<dbReference type="Proteomes" id="UP000698963">
    <property type="component" value="Unassembled WGS sequence"/>
</dbReference>
<name>A0A921AYN4_9BACT</name>
<proteinExistence type="predicted"/>
<evidence type="ECO:0000313" key="9">
    <source>
        <dbReference type="Proteomes" id="UP000698963"/>
    </source>
</evidence>
<organism evidence="8 9">
    <name type="scientific">Mailhella massiliensis</name>
    <dbReference type="NCBI Taxonomy" id="1903261"/>
    <lineage>
        <taxon>Bacteria</taxon>
        <taxon>Pseudomonadati</taxon>
        <taxon>Thermodesulfobacteriota</taxon>
        <taxon>Desulfovibrionia</taxon>
        <taxon>Desulfovibrionales</taxon>
        <taxon>Desulfovibrionaceae</taxon>
        <taxon>Mailhella</taxon>
    </lineage>
</organism>
<keyword evidence="2" id="KW-0479">Metal-binding</keyword>
<evidence type="ECO:0000256" key="3">
    <source>
        <dbReference type="ARBA" id="ARBA00023004"/>
    </source>
</evidence>
<dbReference type="PANTHER" id="PTHR32329:SF4">
    <property type="entry name" value="ACTIVATOR OF 2-HYDROXYACYL-COA DEHYDRATASE"/>
    <property type="match status" value="1"/>
</dbReference>
<evidence type="ECO:0000256" key="1">
    <source>
        <dbReference type="ARBA" id="ARBA00001966"/>
    </source>
</evidence>
<dbReference type="InterPro" id="IPR002731">
    <property type="entry name" value="ATPase_BadF"/>
</dbReference>
<dbReference type="InterPro" id="IPR018709">
    <property type="entry name" value="CoA_activase_DUF2229"/>
</dbReference>
<dbReference type="PANTHER" id="PTHR32329">
    <property type="entry name" value="BIFUNCTIONAL PROTEIN [INCLUDES 2-HYDROXYACYL-COA DEHYDRATASE (N-TER) AND ITS ACTIVATOR DOMAIN (C_TERM)-RELATED"/>
    <property type="match status" value="1"/>
</dbReference>
<comment type="caution">
    <text evidence="8">The sequence shown here is derived from an EMBL/GenBank/DDBJ whole genome shotgun (WGS) entry which is preliminary data.</text>
</comment>
<dbReference type="NCBIfam" id="TIGR00241">
    <property type="entry name" value="CoA_E_activ"/>
    <property type="match status" value="1"/>
</dbReference>
<evidence type="ECO:0000256" key="5">
    <source>
        <dbReference type="SAM" id="Coils"/>
    </source>
</evidence>
<feature type="domain" description="ATPase BadF/BadG/BcrA/BcrD type" evidence="6">
    <location>
        <begin position="9"/>
        <end position="259"/>
    </location>
</feature>
<feature type="coiled-coil region" evidence="5">
    <location>
        <begin position="838"/>
        <end position="865"/>
    </location>
</feature>
<keyword evidence="4" id="KW-0411">Iron-sulfur</keyword>
<dbReference type="InterPro" id="IPR051805">
    <property type="entry name" value="Dehydratase_Activator_Redct"/>
</dbReference>
<keyword evidence="3" id="KW-0408">Iron</keyword>
<evidence type="ECO:0000259" key="7">
    <source>
        <dbReference type="Pfam" id="PF09989"/>
    </source>
</evidence>
<evidence type="ECO:0000256" key="2">
    <source>
        <dbReference type="ARBA" id="ARBA00022723"/>
    </source>
</evidence>
<dbReference type="Pfam" id="PF09989">
    <property type="entry name" value="DUF2229"/>
    <property type="match status" value="1"/>
</dbReference>
<dbReference type="GO" id="GO:0046872">
    <property type="term" value="F:metal ion binding"/>
    <property type="evidence" value="ECO:0007669"/>
    <property type="project" value="UniProtKB-KW"/>
</dbReference>
<dbReference type="EMBL" id="DYZA01000237">
    <property type="protein sequence ID" value="HJD98275.1"/>
    <property type="molecule type" value="Genomic_DNA"/>
</dbReference>
<dbReference type="GO" id="GO:0051536">
    <property type="term" value="F:iron-sulfur cluster binding"/>
    <property type="evidence" value="ECO:0007669"/>
    <property type="project" value="UniProtKB-KW"/>
</dbReference>
<sequence>MDTRSTLAIGLDIGSTTVKLVVLDSSTRVLYARYQRHLSDVRSTVAQLFREALADGGLFGHTFTLAATGSGAISLTEELGIPFVQEVIASAESIRRRIPDVDVTIELGGEDAKITFFTGGVEQRMNETCAGGTGAFIDQMAAFLNTDAAGLNELAARSRTIYPIASRCGVFAKTDILPLLNEGCAREDIAASIFQAVVEQAVSGLACGRAIEGKVAFLGGPLAFLGSLRQRFVETLALSEENAVFPPYAEYFVAMGTAMHSVFQHELPGDEQQVGERVWTAEELSALAEKLISGSHVSDEVSLPPLFTDEEELRAFRERHGKHVAESASFSDLQGSEEHPASVYLGIDAGSTTIKSVLTDEKGRILYHTYAPSEGRPLEASVQILKDIYAMLPAHARIASAGVTGYGGGLIRAGLHADVDEVETLAHCKAAQFFLPNVTFVLDIGGQDIKCLHVKDGMVDRIQLNEACSAGCGSFIETFAKSLGMDLPSFVDEALHAEKPVDLGTRCTVFMNSRVKQAQKEGRSVGDIAAGLSYSVIKNALYKVIKISSPEELGEHVIAQGGSFKNDALLRALELSLGREVLRLDIAGLMGAFGAALIAKENESPAGSPLLSREELASFHAERNVTRCKGCSNHCLLTMNRFSDGSRFVSGNRCERGAGKSASDESLPNLFDYKYKRLFGHYTPLTPDKAPRGTIGIPRVLNMYEDYPMWFTLFTKLGFRVVLSSDSSKKMFAKGMATIPSQTVCYPAKLSHGHIMDLIQKGVHRIFYPCIAFERKEFFTQDNHYNCPVVGGYPELLKNNVEKLREQGVELICPFLPVELDGLINMLLQLDLFRNIPRAELQEALEEAFREKKKFKDDLREKGREVLDFLKETGKMGIILAGHPYHVDPEVHHGIPDLITASSLAVLTEDSVAHLMPDPGRLRVVDQWTFHARLYRAAAYAAQSDQVSLVQLVSFGCGLDAVTADQVEEILAGSGRLYTQIKIDEGANLGAARIRVRSLLATMKERRHHHARTALPDFATLLPMAPVEEDDDWLPPDFTEEMRETHTILIPQMSPIHFQFLPSMLHACGYKAELLESVSREAVEEGLRHVNNDACYPAITVIGQLLHAIQSGRYDRHRIALILSQTGGGCRATNYIGFLYKALKECGLTDIPVISFNLSGLGRNPGFRVTGRMLLRGVQALLCGDTLMRLLYRTRPYECRKGSAEELASRWADILDKDIRDGALRSTYRHLGELVREFDALPLKDEPRRPRVGLVGEILLKYHPDANNNAVKVVEAEGGEAVMPDFTDFILYGLYDEVYRWQHHNGSMGRATISNLLLRALLTLRLPLRFVLARSRRFSPPLPFRKLREQVNGVVSLGQQTGEGWLLTAEMMELLHGRIRNILCMQPFGCLPNHITGKGVIKELKRRFPEANIAAVDYDPGASEVNQINRIKLMMAVARQKCAGGQPST</sequence>
<keyword evidence="5" id="KW-0175">Coiled coil</keyword>
<evidence type="ECO:0000313" key="8">
    <source>
        <dbReference type="EMBL" id="HJD98275.1"/>
    </source>
</evidence>
<dbReference type="CDD" id="cd24035">
    <property type="entry name" value="ASKHA_NBD_O66634-like_rpt2"/>
    <property type="match status" value="1"/>
</dbReference>
<feature type="domain" description="DUF2229" evidence="7">
    <location>
        <begin position="694"/>
        <end position="912"/>
    </location>
</feature>
<reference evidence="8" key="1">
    <citation type="journal article" date="2021" name="PeerJ">
        <title>Extensive microbial diversity within the chicken gut microbiome revealed by metagenomics and culture.</title>
        <authorList>
            <person name="Gilroy R."/>
            <person name="Ravi A."/>
            <person name="Getino M."/>
            <person name="Pursley I."/>
            <person name="Horton D.L."/>
            <person name="Alikhan N.F."/>
            <person name="Baker D."/>
            <person name="Gharbi K."/>
            <person name="Hall N."/>
            <person name="Watson M."/>
            <person name="Adriaenssens E.M."/>
            <person name="Foster-Nyarko E."/>
            <person name="Jarju S."/>
            <person name="Secka A."/>
            <person name="Antonio M."/>
            <person name="Oren A."/>
            <person name="Chaudhuri R.R."/>
            <person name="La Ragione R."/>
            <person name="Hildebrand F."/>
            <person name="Pallen M.J."/>
        </authorList>
    </citation>
    <scope>NUCLEOTIDE SEQUENCE</scope>
    <source>
        <strain evidence="8">ChiGjej2B2-19336</strain>
    </source>
</reference>